<gene>
    <name evidence="2" type="ORF">CUD01_24680</name>
</gene>
<proteinExistence type="predicted"/>
<feature type="region of interest" description="Disordered" evidence="1">
    <location>
        <begin position="59"/>
        <end position="103"/>
    </location>
</feature>
<accession>A0A4Y3KF53</accession>
<keyword evidence="3" id="KW-1185">Reference proteome</keyword>
<evidence type="ECO:0000313" key="2">
    <source>
        <dbReference type="EMBL" id="GEA82024.1"/>
    </source>
</evidence>
<evidence type="ECO:0000256" key="1">
    <source>
        <dbReference type="SAM" id="MobiDB-lite"/>
    </source>
</evidence>
<organism evidence="2 3">
    <name type="scientific">Cellulomonas uda</name>
    <dbReference type="NCBI Taxonomy" id="1714"/>
    <lineage>
        <taxon>Bacteria</taxon>
        <taxon>Bacillati</taxon>
        <taxon>Actinomycetota</taxon>
        <taxon>Actinomycetes</taxon>
        <taxon>Micrococcales</taxon>
        <taxon>Cellulomonadaceae</taxon>
        <taxon>Cellulomonas</taxon>
    </lineage>
</organism>
<dbReference type="Proteomes" id="UP000315842">
    <property type="component" value="Unassembled WGS sequence"/>
</dbReference>
<evidence type="ECO:0000313" key="3">
    <source>
        <dbReference type="Proteomes" id="UP000315842"/>
    </source>
</evidence>
<dbReference type="EMBL" id="BJLP01000044">
    <property type="protein sequence ID" value="GEA82024.1"/>
    <property type="molecule type" value="Genomic_DNA"/>
</dbReference>
<name>A0A4Y3KF53_CELUD</name>
<comment type="caution">
    <text evidence="2">The sequence shown here is derived from an EMBL/GenBank/DDBJ whole genome shotgun (WGS) entry which is preliminary data.</text>
</comment>
<sequence length="103" mass="10902">MLVKLAPVVEKFGRVPAKAVLAPPAISAPVRIAPTMIFFIDIPSVVRVVLCQPSAETRLGTKRQTGWASHAVDDESPRRAPATSPTSTSGLARPEARATSNQS</sequence>
<dbReference type="AlphaFoldDB" id="A0A4Y3KF53"/>
<protein>
    <submittedName>
        <fullName evidence="2">Uncharacterized protein</fullName>
    </submittedName>
</protein>
<reference evidence="2 3" key="1">
    <citation type="submission" date="2019-06" db="EMBL/GenBank/DDBJ databases">
        <title>Whole genome shotgun sequence of Cellulomonas uda NBRC 3747.</title>
        <authorList>
            <person name="Hosoyama A."/>
            <person name="Uohara A."/>
            <person name="Ohji S."/>
            <person name="Ichikawa N."/>
        </authorList>
    </citation>
    <scope>NUCLEOTIDE SEQUENCE [LARGE SCALE GENOMIC DNA]</scope>
    <source>
        <strain evidence="2 3">NBRC 3747</strain>
    </source>
</reference>